<evidence type="ECO:0000256" key="4">
    <source>
        <dbReference type="ARBA" id="ARBA00022606"/>
    </source>
</evidence>
<evidence type="ECO:0000256" key="12">
    <source>
        <dbReference type="ARBA" id="ARBA00040645"/>
    </source>
</evidence>
<name>A0A6A4IZA7_APOLU</name>
<dbReference type="GO" id="GO:0005044">
    <property type="term" value="F:scavenger receptor activity"/>
    <property type="evidence" value="ECO:0007669"/>
    <property type="project" value="TreeGrafter"/>
</dbReference>
<dbReference type="PANTHER" id="PTHR11923">
    <property type="entry name" value="SCAVENGER RECEPTOR CLASS B TYPE-1 SR-B1"/>
    <property type="match status" value="1"/>
</dbReference>
<evidence type="ECO:0000256" key="6">
    <source>
        <dbReference type="ARBA" id="ARBA00022725"/>
    </source>
</evidence>
<gene>
    <name evidence="13" type="ORF">GE061_005724</name>
</gene>
<dbReference type="PANTHER" id="PTHR11923:SF109">
    <property type="entry name" value="SENSORY NEURON MEMBRANE PROTEIN 2"/>
    <property type="match status" value="1"/>
</dbReference>
<evidence type="ECO:0000256" key="2">
    <source>
        <dbReference type="ARBA" id="ARBA00010532"/>
    </source>
</evidence>
<accession>A0A6A4IZA7</accession>
<evidence type="ECO:0000256" key="11">
    <source>
        <dbReference type="ARBA" id="ARBA00023180"/>
    </source>
</evidence>
<comment type="similarity">
    <text evidence="2">Belongs to the CD36 family.</text>
</comment>
<keyword evidence="4" id="KW-0716">Sensory transduction</keyword>
<organism evidence="13 14">
    <name type="scientific">Apolygus lucorum</name>
    <name type="common">Small green plant bug</name>
    <name type="synonym">Lygocoris lucorum</name>
    <dbReference type="NCBI Taxonomy" id="248454"/>
    <lineage>
        <taxon>Eukaryota</taxon>
        <taxon>Metazoa</taxon>
        <taxon>Ecdysozoa</taxon>
        <taxon>Arthropoda</taxon>
        <taxon>Hexapoda</taxon>
        <taxon>Insecta</taxon>
        <taxon>Pterygota</taxon>
        <taxon>Neoptera</taxon>
        <taxon>Paraneoptera</taxon>
        <taxon>Hemiptera</taxon>
        <taxon>Heteroptera</taxon>
        <taxon>Panheteroptera</taxon>
        <taxon>Cimicomorpha</taxon>
        <taxon>Miridae</taxon>
        <taxon>Mirini</taxon>
        <taxon>Apolygus</taxon>
    </lineage>
</organism>
<comment type="caution">
    <text evidence="13">The sequence shown here is derived from an EMBL/GenBank/DDBJ whole genome shotgun (WGS) entry which is preliminary data.</text>
</comment>
<dbReference type="GO" id="GO:0005886">
    <property type="term" value="C:plasma membrane"/>
    <property type="evidence" value="ECO:0007669"/>
    <property type="project" value="UniProtKB-SubCell"/>
</dbReference>
<evidence type="ECO:0000256" key="7">
    <source>
        <dbReference type="ARBA" id="ARBA00022989"/>
    </source>
</evidence>
<dbReference type="InterPro" id="IPR002159">
    <property type="entry name" value="CD36_fam"/>
</dbReference>
<evidence type="ECO:0000313" key="14">
    <source>
        <dbReference type="Proteomes" id="UP000466442"/>
    </source>
</evidence>
<dbReference type="Proteomes" id="UP000466442">
    <property type="component" value="Unassembled WGS sequence"/>
</dbReference>
<dbReference type="OrthoDB" id="6596195at2759"/>
<reference evidence="13" key="1">
    <citation type="journal article" date="2021" name="Mol. Ecol. Resour.">
        <title>Apolygus lucorum genome provides insights into omnivorousness and mesophyll feeding.</title>
        <authorList>
            <person name="Liu Y."/>
            <person name="Liu H."/>
            <person name="Wang H."/>
            <person name="Huang T."/>
            <person name="Liu B."/>
            <person name="Yang B."/>
            <person name="Yin L."/>
            <person name="Li B."/>
            <person name="Zhang Y."/>
            <person name="Zhang S."/>
            <person name="Jiang F."/>
            <person name="Zhang X."/>
            <person name="Ren Y."/>
            <person name="Wang B."/>
            <person name="Wang S."/>
            <person name="Lu Y."/>
            <person name="Wu K."/>
            <person name="Fan W."/>
            <person name="Wang G."/>
        </authorList>
    </citation>
    <scope>NUCLEOTIDE SEQUENCE</scope>
    <source>
        <strain evidence="13">12Hb</strain>
    </source>
</reference>
<dbReference type="AlphaFoldDB" id="A0A6A4IZA7"/>
<keyword evidence="8" id="KW-0472">Membrane</keyword>
<evidence type="ECO:0000256" key="3">
    <source>
        <dbReference type="ARBA" id="ARBA00022475"/>
    </source>
</evidence>
<evidence type="ECO:0000256" key="1">
    <source>
        <dbReference type="ARBA" id="ARBA00004236"/>
    </source>
</evidence>
<dbReference type="Pfam" id="PF01130">
    <property type="entry name" value="CD36"/>
    <property type="match status" value="1"/>
</dbReference>
<dbReference type="PRINTS" id="PR01609">
    <property type="entry name" value="CD36FAMILY"/>
</dbReference>
<evidence type="ECO:0000256" key="9">
    <source>
        <dbReference type="ARBA" id="ARBA00023157"/>
    </source>
</evidence>
<protein>
    <recommendedName>
        <fullName evidence="12">Sensory neuron membrane protein 2</fullName>
    </recommendedName>
</protein>
<keyword evidence="7" id="KW-1133">Transmembrane helix</keyword>
<keyword evidence="10" id="KW-0675">Receptor</keyword>
<keyword evidence="9" id="KW-1015">Disulfide bond</keyword>
<keyword evidence="3" id="KW-1003">Cell membrane</keyword>
<dbReference type="GO" id="GO:0005737">
    <property type="term" value="C:cytoplasm"/>
    <property type="evidence" value="ECO:0007669"/>
    <property type="project" value="TreeGrafter"/>
</dbReference>
<dbReference type="EMBL" id="WIXP02000013">
    <property type="protein sequence ID" value="KAF6201277.1"/>
    <property type="molecule type" value="Genomic_DNA"/>
</dbReference>
<keyword evidence="14" id="KW-1185">Reference proteome</keyword>
<keyword evidence="11" id="KW-0325">Glycoprotein</keyword>
<evidence type="ECO:0000313" key="13">
    <source>
        <dbReference type="EMBL" id="KAF6201277.1"/>
    </source>
</evidence>
<evidence type="ECO:0000256" key="8">
    <source>
        <dbReference type="ARBA" id="ARBA00023136"/>
    </source>
</evidence>
<evidence type="ECO:0000256" key="5">
    <source>
        <dbReference type="ARBA" id="ARBA00022692"/>
    </source>
</evidence>
<keyword evidence="5" id="KW-0812">Transmembrane</keyword>
<proteinExistence type="inferred from homology"/>
<dbReference type="GO" id="GO:0007608">
    <property type="term" value="P:sensory perception of smell"/>
    <property type="evidence" value="ECO:0007669"/>
    <property type="project" value="UniProtKB-KW"/>
</dbReference>
<evidence type="ECO:0000256" key="10">
    <source>
        <dbReference type="ARBA" id="ARBA00023170"/>
    </source>
</evidence>
<sequence length="375" mass="41937">MRKCVNWLFLAGAGLVLVIVVVVFHYGIFPILVRSQVSKTLALNNGTDAWDRFVKLPVPLRFGVYFFNLVNLDGFLQGEKPIVQEVGPWIYKETRVKYNLELNDEEDTVKYQQKQFFEFDAEASKPLTEDDYVQPANIIPQVVNTIAERAPNLGWLNEILELGFPAVLRENYGMRLNRTVKEILFSGITTHCPPNGTLAAITICSVLRHFPGIKSLSKYPNGDMNVGILRFRNDSLSETFEVYRGNKDFNKIGQIVSIDGKRSLNHWYGEGCNKVAGSYDESLLQPFLTQDSILNVYGSDICTSLPMSVVGSMSYKGVDCLKFSPDKKFLGSVVDYPENFCYCPGSIEGITLGQSCLRTGAMEFAACQGFATMEG</sequence>
<comment type="subcellular location">
    <subcellularLocation>
        <location evidence="1">Cell membrane</location>
    </subcellularLocation>
</comment>
<keyword evidence="6" id="KW-0552">Olfaction</keyword>